<keyword evidence="2" id="KW-1185">Reference proteome</keyword>
<gene>
    <name evidence="1" type="ORF">PYCCODRAFT_1009643</name>
</gene>
<reference evidence="1 2" key="1">
    <citation type="journal article" date="2015" name="Biotechnol. Biofuels">
        <title>Enhanced degradation of softwood versus hardwood by the white-rot fungus Pycnoporus coccineus.</title>
        <authorList>
            <person name="Couturier M."/>
            <person name="Navarro D."/>
            <person name="Chevret D."/>
            <person name="Henrissat B."/>
            <person name="Piumi F."/>
            <person name="Ruiz-Duenas F.J."/>
            <person name="Martinez A.T."/>
            <person name="Grigoriev I.V."/>
            <person name="Riley R."/>
            <person name="Lipzen A."/>
            <person name="Berrin J.G."/>
            <person name="Master E.R."/>
            <person name="Rosso M.N."/>
        </authorList>
    </citation>
    <scope>NUCLEOTIDE SEQUENCE [LARGE SCALE GENOMIC DNA]</scope>
    <source>
        <strain evidence="1 2">BRFM310</strain>
    </source>
</reference>
<accession>A0A1Y2IB81</accession>
<proteinExistence type="predicted"/>
<evidence type="ECO:0000313" key="2">
    <source>
        <dbReference type="Proteomes" id="UP000193067"/>
    </source>
</evidence>
<dbReference type="Proteomes" id="UP000193067">
    <property type="component" value="Unassembled WGS sequence"/>
</dbReference>
<dbReference type="EMBL" id="KZ084139">
    <property type="protein sequence ID" value="OSC98374.1"/>
    <property type="molecule type" value="Genomic_DNA"/>
</dbReference>
<protein>
    <submittedName>
        <fullName evidence="1">Uncharacterized protein</fullName>
    </submittedName>
</protein>
<sequence length="245" mass="27391">MFDIEALPDLFRSFRSLRTLRCLEFESCVFPAAALIRLQRVISWHPQERGPIANIKFHGCDITIEDTRFLSWPLSTNWSMLQSLTLYSPSSIPAPSEGQANLLLALSLLPLEGRPRLTDLHYSVKNASDLWNVLGTRLPSFPSLQNLTIWIREAVLKSTMPAGFGEYPSVPTYTSSDSANASAGNNDPSTRKSLRSINVIYQLDPQRAPVNSVRDLPLDEQRSLRNAVPSIASCREEGVVMYVTK</sequence>
<dbReference type="OrthoDB" id="10499353at2759"/>
<dbReference type="AlphaFoldDB" id="A0A1Y2IB81"/>
<evidence type="ECO:0000313" key="1">
    <source>
        <dbReference type="EMBL" id="OSC98374.1"/>
    </source>
</evidence>
<organism evidence="1 2">
    <name type="scientific">Trametes coccinea (strain BRFM310)</name>
    <name type="common">Pycnoporus coccineus</name>
    <dbReference type="NCBI Taxonomy" id="1353009"/>
    <lineage>
        <taxon>Eukaryota</taxon>
        <taxon>Fungi</taxon>
        <taxon>Dikarya</taxon>
        <taxon>Basidiomycota</taxon>
        <taxon>Agaricomycotina</taxon>
        <taxon>Agaricomycetes</taxon>
        <taxon>Polyporales</taxon>
        <taxon>Polyporaceae</taxon>
        <taxon>Trametes</taxon>
    </lineage>
</organism>
<name>A0A1Y2IB81_TRAC3</name>